<dbReference type="GO" id="GO:0042597">
    <property type="term" value="C:periplasmic space"/>
    <property type="evidence" value="ECO:0007669"/>
    <property type="project" value="UniProtKB-SubCell"/>
</dbReference>
<gene>
    <name evidence="5" type="ORF">EQU24_05615</name>
</gene>
<dbReference type="PANTHER" id="PTHR30024">
    <property type="entry name" value="ALIPHATIC SULFONATES-BINDING PROTEIN-RELATED"/>
    <property type="match status" value="1"/>
</dbReference>
<comment type="subcellular location">
    <subcellularLocation>
        <location evidence="1">Periplasm</location>
    </subcellularLocation>
</comment>
<dbReference type="STRING" id="675511.GCA_000341735_01888"/>
<evidence type="ECO:0000256" key="1">
    <source>
        <dbReference type="ARBA" id="ARBA00004418"/>
    </source>
</evidence>
<name>A0A4P9UKQ1_METBY</name>
<accession>A0A4P9UKQ1</accession>
<dbReference type="EMBL" id="CP035467">
    <property type="protein sequence ID" value="QCW81784.1"/>
    <property type="molecule type" value="Genomic_DNA"/>
</dbReference>
<reference evidence="6" key="1">
    <citation type="journal article" date="2019" name="J. Bacteriol.">
        <title>A Mutagenic Screen Identifies a TonB-Dependent Receptor Required for the Lanthanide Metal Switch in the Type I Methanotroph 'Methylotuvimicrobium buryatense' 5GB1C.</title>
        <authorList>
            <person name="Groom J.D."/>
            <person name="Ford S.M."/>
            <person name="Pesesky M.W."/>
            <person name="Lidstrom M.E."/>
        </authorList>
    </citation>
    <scope>NUCLEOTIDE SEQUENCE [LARGE SCALE GENOMIC DNA]</scope>
    <source>
        <strain evidence="6">5GB1C</strain>
    </source>
</reference>
<sequence>MTLYIFYFSSAAVTTTDLTKHLSRRHFIRCLTALSLSPWLPGCESLFARRIAIAAHAWPGYEFLFLAQREKWLDSSLVDLMETTSATESLSALIEGKIDGAALTLDEVLTTRASGLPLTVVLVFNISAGADMLLARPYIVKSADLKGQRIGFEKGTVGSLLLHKALDAAGLSMAEITAVPLTIDAHFQAWQQQKVDALVTYDPIASRLLREGAIKLFDSRKIPDTIFDVLAFRTDRLDFSRSPAIRHLVSAHLKAFEHLTKNPQDAAYRMAPRFKLSPAQVLGTYKGLVIPDRSNNRRLLEGSSPILLDSARNLSIFMYESGKLPHENDLTDLIDPSYL</sequence>
<proteinExistence type="inferred from homology"/>
<evidence type="ECO:0000256" key="2">
    <source>
        <dbReference type="ARBA" id="ARBA00010742"/>
    </source>
</evidence>
<dbReference type="Gene3D" id="3.40.190.10">
    <property type="entry name" value="Periplasmic binding protein-like II"/>
    <property type="match status" value="2"/>
</dbReference>
<evidence type="ECO:0000313" key="5">
    <source>
        <dbReference type="EMBL" id="QCW81784.1"/>
    </source>
</evidence>
<organism evidence="5 6">
    <name type="scientific">Methylotuvimicrobium buryatense</name>
    <name type="common">Methylomicrobium buryatense</name>
    <dbReference type="NCBI Taxonomy" id="95641"/>
    <lineage>
        <taxon>Bacteria</taxon>
        <taxon>Pseudomonadati</taxon>
        <taxon>Pseudomonadota</taxon>
        <taxon>Gammaproteobacteria</taxon>
        <taxon>Methylococcales</taxon>
        <taxon>Methylococcaceae</taxon>
        <taxon>Methylotuvimicrobium</taxon>
    </lineage>
</organism>
<comment type="similarity">
    <text evidence="2">Belongs to the bacterial solute-binding protein SsuA/TauA family.</text>
</comment>
<feature type="domain" description="SsuA/THI5-like" evidence="4">
    <location>
        <begin position="78"/>
        <end position="266"/>
    </location>
</feature>
<dbReference type="OrthoDB" id="5292144at2"/>
<keyword evidence="3" id="KW-0732">Signal</keyword>
<protein>
    <submittedName>
        <fullName evidence="5">Nitrate ABC transporter substrate-binding protein</fullName>
    </submittedName>
</protein>
<evidence type="ECO:0000259" key="4">
    <source>
        <dbReference type="Pfam" id="PF09084"/>
    </source>
</evidence>
<dbReference type="AlphaFoldDB" id="A0A4P9UKQ1"/>
<dbReference type="PANTHER" id="PTHR30024:SF47">
    <property type="entry name" value="TAURINE-BINDING PERIPLASMIC PROTEIN"/>
    <property type="match status" value="1"/>
</dbReference>
<evidence type="ECO:0000313" key="6">
    <source>
        <dbReference type="Proteomes" id="UP000305881"/>
    </source>
</evidence>
<dbReference type="Pfam" id="PF09084">
    <property type="entry name" value="NMT1"/>
    <property type="match status" value="1"/>
</dbReference>
<dbReference type="KEGG" id="mbur:EQU24_05615"/>
<dbReference type="SUPFAM" id="SSF53850">
    <property type="entry name" value="Periplasmic binding protein-like II"/>
    <property type="match status" value="1"/>
</dbReference>
<dbReference type="Proteomes" id="UP000305881">
    <property type="component" value="Chromosome"/>
</dbReference>
<evidence type="ECO:0000256" key="3">
    <source>
        <dbReference type="ARBA" id="ARBA00022729"/>
    </source>
</evidence>
<dbReference type="InterPro" id="IPR015168">
    <property type="entry name" value="SsuA/THI5"/>
</dbReference>
<keyword evidence="6" id="KW-1185">Reference proteome</keyword>